<keyword evidence="1" id="KW-1133">Transmembrane helix</keyword>
<dbReference type="KEGG" id="pmi:PMT9312_1936"/>
<accession>A7FAN3</accession>
<reference evidence="3" key="1">
    <citation type="submission" date="2005-07" db="EMBL/GenBank/DDBJ databases">
        <title>Complete sequence of Prochlorococcus marinus str. MIT 9312.</title>
        <authorList>
            <consortium name="US DOE Joint Genome Institute"/>
            <person name="Copeland A."/>
            <person name="Lucas S."/>
            <person name="Lapidus A."/>
            <person name="Barry K."/>
            <person name="Detter J.C."/>
            <person name="Glavina T."/>
            <person name="Hammon N."/>
            <person name="Israni S."/>
            <person name="Pitluck S."/>
            <person name="Thiel J."/>
            <person name="Schmutz J."/>
            <person name="Larimer F."/>
            <person name="Land M."/>
            <person name="Kyrpides N."/>
            <person name="Lykidis A."/>
            <person name="Richardson P."/>
        </authorList>
    </citation>
    <scope>NUCLEOTIDE SEQUENCE [LARGE SCALE GENOMIC DNA]</scope>
    <source>
        <strain evidence="3">MIT 9312</strain>
    </source>
</reference>
<organism evidence="2 3">
    <name type="scientific">Prochlorococcus marinus (strain MIT 9312)</name>
    <dbReference type="NCBI Taxonomy" id="74546"/>
    <lineage>
        <taxon>Bacteria</taxon>
        <taxon>Bacillati</taxon>
        <taxon>Cyanobacteriota</taxon>
        <taxon>Cyanophyceae</taxon>
        <taxon>Synechococcales</taxon>
        <taxon>Prochlorococcaceae</taxon>
        <taxon>Prochlorococcus</taxon>
    </lineage>
</organism>
<dbReference type="AlphaFoldDB" id="A7FAN3"/>
<evidence type="ECO:0000256" key="1">
    <source>
        <dbReference type="SAM" id="Phobius"/>
    </source>
</evidence>
<proteinExistence type="predicted"/>
<dbReference type="HOGENOM" id="CLU_2846316_0_0_3"/>
<dbReference type="EMBL" id="CP000111">
    <property type="protein sequence ID" value="ABS83207.1"/>
    <property type="molecule type" value="Genomic_DNA"/>
</dbReference>
<name>A7FAN3_PROM9</name>
<protein>
    <submittedName>
        <fullName evidence="2">Uncharacterized protein</fullName>
    </submittedName>
</protein>
<gene>
    <name evidence="2" type="ordered locus">PMT9312_1936</name>
</gene>
<dbReference type="Proteomes" id="UP000002715">
    <property type="component" value="Chromosome"/>
</dbReference>
<evidence type="ECO:0000313" key="3">
    <source>
        <dbReference type="Proteomes" id="UP000002715"/>
    </source>
</evidence>
<feature type="transmembrane region" description="Helical" evidence="1">
    <location>
        <begin position="6"/>
        <end position="24"/>
    </location>
</feature>
<sequence length="65" mass="7915">MQSILIVGIVVLISKSFLSFRKFLKKKIIYQKFKNKAKLTNEKIEKYLKTNNIKFKKYKSKYIYF</sequence>
<evidence type="ECO:0000313" key="2">
    <source>
        <dbReference type="EMBL" id="ABS83207.1"/>
    </source>
</evidence>
<keyword evidence="1" id="KW-0812">Transmembrane</keyword>
<keyword evidence="1" id="KW-0472">Membrane</keyword>